<name>A0ABS0D571_9NOCA</name>
<keyword evidence="1" id="KW-0472">Membrane</keyword>
<gene>
    <name evidence="2" type="ORF">IU449_03545</name>
</gene>
<keyword evidence="1" id="KW-1133">Transmembrane helix</keyword>
<proteinExistence type="predicted"/>
<dbReference type="EMBL" id="JADLQN010000001">
    <property type="protein sequence ID" value="MBF6353632.1"/>
    <property type="molecule type" value="Genomic_DNA"/>
</dbReference>
<keyword evidence="3" id="KW-1185">Reference proteome</keyword>
<evidence type="ECO:0000313" key="3">
    <source>
        <dbReference type="Proteomes" id="UP000707731"/>
    </source>
</evidence>
<dbReference type="RefSeq" id="WP_195000513.1">
    <property type="nucleotide sequence ID" value="NZ_JADLQN010000001.1"/>
</dbReference>
<evidence type="ECO:0008006" key="4">
    <source>
        <dbReference type="Google" id="ProtNLM"/>
    </source>
</evidence>
<evidence type="ECO:0000313" key="2">
    <source>
        <dbReference type="EMBL" id="MBF6353632.1"/>
    </source>
</evidence>
<feature type="transmembrane region" description="Helical" evidence="1">
    <location>
        <begin position="111"/>
        <end position="128"/>
    </location>
</feature>
<evidence type="ECO:0000256" key="1">
    <source>
        <dbReference type="SAM" id="Phobius"/>
    </source>
</evidence>
<reference evidence="2 3" key="1">
    <citation type="submission" date="2020-10" db="EMBL/GenBank/DDBJ databases">
        <title>Identification of Nocardia species via Next-generation sequencing and recognition of intraspecies genetic diversity.</title>
        <authorList>
            <person name="Li P."/>
            <person name="Li P."/>
            <person name="Lu B."/>
        </authorList>
    </citation>
    <scope>NUCLEOTIDE SEQUENCE [LARGE SCALE GENOMIC DNA]</scope>
    <source>
        <strain evidence="2 3">BJ06-0143</strain>
    </source>
</reference>
<organism evidence="2 3">
    <name type="scientific">Nocardia higoensis</name>
    <dbReference type="NCBI Taxonomy" id="228599"/>
    <lineage>
        <taxon>Bacteria</taxon>
        <taxon>Bacillati</taxon>
        <taxon>Actinomycetota</taxon>
        <taxon>Actinomycetes</taxon>
        <taxon>Mycobacteriales</taxon>
        <taxon>Nocardiaceae</taxon>
        <taxon>Nocardia</taxon>
    </lineage>
</organism>
<protein>
    <recommendedName>
        <fullName evidence="4">TIR domain-containing protein</fullName>
    </recommendedName>
</protein>
<accession>A0ABS0D571</accession>
<sequence>MLNLGISRSPAEDRHILTELAHARGYDLIDVLTIDDCTYMPTAYIAERVRTARATALLAPSFEHFGVSARVLPLIAELVVPGAAGHEHELERQSSIANSAVTQQHRVRRRGLAAAALIVLLFTAWALWPAPDSASPPAPAVIVLPDQAEGR</sequence>
<keyword evidence="1" id="KW-0812">Transmembrane</keyword>
<comment type="caution">
    <text evidence="2">The sequence shown here is derived from an EMBL/GenBank/DDBJ whole genome shotgun (WGS) entry which is preliminary data.</text>
</comment>
<dbReference type="Proteomes" id="UP000707731">
    <property type="component" value="Unassembled WGS sequence"/>
</dbReference>